<dbReference type="GO" id="GO:0005829">
    <property type="term" value="C:cytosol"/>
    <property type="evidence" value="ECO:0007669"/>
    <property type="project" value="TreeGrafter"/>
</dbReference>
<dbReference type="PANTHER" id="PTHR30160">
    <property type="entry name" value="TETRAACYLDISACCHARIDE 4'-KINASE-RELATED"/>
    <property type="match status" value="1"/>
</dbReference>
<keyword evidence="4" id="KW-1185">Reference proteome</keyword>
<comment type="caution">
    <text evidence="3">The sequence shown here is derived from an EMBL/GenBank/DDBJ whole genome shotgun (WGS) entry which is preliminary data.</text>
</comment>
<dbReference type="AlphaFoldDB" id="A0A969W850"/>
<reference evidence="3" key="1">
    <citation type="submission" date="2020-03" db="EMBL/GenBank/DDBJ databases">
        <title>Solimonas marina sp. nov., isolated from deep seawater of the Pacific Ocean.</title>
        <authorList>
            <person name="Liu X."/>
            <person name="Lai Q."/>
            <person name="Sun F."/>
            <person name="Gai Y."/>
            <person name="Li G."/>
            <person name="Shao Z."/>
        </authorList>
    </citation>
    <scope>NUCLEOTIDE SEQUENCE</scope>
    <source>
        <strain evidence="3">C16B3</strain>
    </source>
</reference>
<evidence type="ECO:0000256" key="1">
    <source>
        <dbReference type="ARBA" id="ARBA00022676"/>
    </source>
</evidence>
<gene>
    <name evidence="3" type="ORF">G7Y82_04970</name>
</gene>
<sequence length="316" mass="33838">MLDALRARWPRAQITWLAQPGFAGILEGDPRVDTLIRAPADLFGSTSALWRLRRMLRAQHFDWVFDVQGLFKSRLVAWLAGGTRVGFASKEPGGFLMQHRLDKGGDVADIASEYRYFAEAVSGIVAGPPHLIVDDARRAAVAARAAALGLTDGFIALCPFTTRPQKHWIESHWPALVEQLAAAGLGPCVLFGGPGDRDAAARITAATRAPLINLAGDTRLAELPAWLAAARLVIGVDTGLTHIGIAVATPTVALFGSTRPYLQGADSPLTVMYDALPCAPCRRRPTCDGRFDCMRQLTPERVAVAAGRLLKDGGAS</sequence>
<organism evidence="3 4">
    <name type="scientific">Solimonas marina</name>
    <dbReference type="NCBI Taxonomy" id="2714601"/>
    <lineage>
        <taxon>Bacteria</taxon>
        <taxon>Pseudomonadati</taxon>
        <taxon>Pseudomonadota</taxon>
        <taxon>Gammaproteobacteria</taxon>
        <taxon>Nevskiales</taxon>
        <taxon>Nevskiaceae</taxon>
        <taxon>Solimonas</taxon>
    </lineage>
</organism>
<dbReference type="PANTHER" id="PTHR30160:SF1">
    <property type="entry name" value="LIPOPOLYSACCHARIDE 1,2-N-ACETYLGLUCOSAMINETRANSFERASE-RELATED"/>
    <property type="match status" value="1"/>
</dbReference>
<evidence type="ECO:0000313" key="3">
    <source>
        <dbReference type="EMBL" id="NKF21659.1"/>
    </source>
</evidence>
<keyword evidence="1" id="KW-0328">Glycosyltransferase</keyword>
<dbReference type="GO" id="GO:0009244">
    <property type="term" value="P:lipopolysaccharide core region biosynthetic process"/>
    <property type="evidence" value="ECO:0007669"/>
    <property type="project" value="TreeGrafter"/>
</dbReference>
<evidence type="ECO:0000313" key="4">
    <source>
        <dbReference type="Proteomes" id="UP000653472"/>
    </source>
</evidence>
<name>A0A969W850_9GAMM</name>
<dbReference type="EMBL" id="JAAVXB010000002">
    <property type="protein sequence ID" value="NKF21659.1"/>
    <property type="molecule type" value="Genomic_DNA"/>
</dbReference>
<dbReference type="Gene3D" id="3.40.50.2000">
    <property type="entry name" value="Glycogen Phosphorylase B"/>
    <property type="match status" value="2"/>
</dbReference>
<dbReference type="InterPro" id="IPR051199">
    <property type="entry name" value="LPS_LOS_Heptosyltrfase"/>
</dbReference>
<evidence type="ECO:0000256" key="2">
    <source>
        <dbReference type="ARBA" id="ARBA00022679"/>
    </source>
</evidence>
<protein>
    <submittedName>
        <fullName evidence="3">Glycosyltransferase family 9 protein</fullName>
    </submittedName>
</protein>
<keyword evidence="2" id="KW-0808">Transferase</keyword>
<dbReference type="Pfam" id="PF01075">
    <property type="entry name" value="Glyco_transf_9"/>
    <property type="match status" value="1"/>
</dbReference>
<dbReference type="CDD" id="cd03789">
    <property type="entry name" value="GT9_LPS_heptosyltransferase"/>
    <property type="match status" value="1"/>
</dbReference>
<accession>A0A969W850</accession>
<dbReference type="InterPro" id="IPR002201">
    <property type="entry name" value="Glyco_trans_9"/>
</dbReference>
<proteinExistence type="predicted"/>
<dbReference type="SUPFAM" id="SSF53756">
    <property type="entry name" value="UDP-Glycosyltransferase/glycogen phosphorylase"/>
    <property type="match status" value="1"/>
</dbReference>
<dbReference type="Proteomes" id="UP000653472">
    <property type="component" value="Unassembled WGS sequence"/>
</dbReference>
<dbReference type="GO" id="GO:0008713">
    <property type="term" value="F:ADP-heptose-lipopolysaccharide heptosyltransferase activity"/>
    <property type="evidence" value="ECO:0007669"/>
    <property type="project" value="TreeGrafter"/>
</dbReference>